<sequence>MANGDMVSTDFSSKVSFKIMFAESIGQIHFIMPGPDWCLMFERRWSKELSRRVAQNLPKNWAAAGSQEVMEDCYNKLKDIFARFDLQNKPQNIFNGDEIGFQTDSA</sequence>
<dbReference type="Proteomes" id="UP001162156">
    <property type="component" value="Unassembled WGS sequence"/>
</dbReference>
<evidence type="ECO:0000313" key="2">
    <source>
        <dbReference type="Proteomes" id="UP001162156"/>
    </source>
</evidence>
<keyword evidence="2" id="KW-1185">Reference proteome</keyword>
<name>A0AAV8ZRQ5_9CUCU</name>
<reference evidence="1" key="1">
    <citation type="journal article" date="2023" name="Insect Mol. Biol.">
        <title>Genome sequencing provides insights into the evolution of gene families encoding plant cell wall-degrading enzymes in longhorned beetles.</title>
        <authorList>
            <person name="Shin N.R."/>
            <person name="Okamura Y."/>
            <person name="Kirsch R."/>
            <person name="Pauchet Y."/>
        </authorList>
    </citation>
    <scope>NUCLEOTIDE SEQUENCE</scope>
    <source>
        <strain evidence="1">RBIC_L_NR</strain>
    </source>
</reference>
<organism evidence="1 2">
    <name type="scientific">Rhamnusium bicolor</name>
    <dbReference type="NCBI Taxonomy" id="1586634"/>
    <lineage>
        <taxon>Eukaryota</taxon>
        <taxon>Metazoa</taxon>
        <taxon>Ecdysozoa</taxon>
        <taxon>Arthropoda</taxon>
        <taxon>Hexapoda</taxon>
        <taxon>Insecta</taxon>
        <taxon>Pterygota</taxon>
        <taxon>Neoptera</taxon>
        <taxon>Endopterygota</taxon>
        <taxon>Coleoptera</taxon>
        <taxon>Polyphaga</taxon>
        <taxon>Cucujiformia</taxon>
        <taxon>Chrysomeloidea</taxon>
        <taxon>Cerambycidae</taxon>
        <taxon>Lepturinae</taxon>
        <taxon>Rhagiini</taxon>
        <taxon>Rhamnusium</taxon>
    </lineage>
</organism>
<dbReference type="AlphaFoldDB" id="A0AAV8ZRQ5"/>
<proteinExistence type="predicted"/>
<accession>A0AAV8ZRQ5</accession>
<gene>
    <name evidence="1" type="ORF">NQ314_001840</name>
</gene>
<evidence type="ECO:0000313" key="1">
    <source>
        <dbReference type="EMBL" id="KAJ8969301.1"/>
    </source>
</evidence>
<comment type="caution">
    <text evidence="1">The sequence shown here is derived from an EMBL/GenBank/DDBJ whole genome shotgun (WGS) entry which is preliminary data.</text>
</comment>
<protein>
    <submittedName>
        <fullName evidence="1">Uncharacterized protein</fullName>
    </submittedName>
</protein>
<dbReference type="EMBL" id="JANEYF010000559">
    <property type="protein sequence ID" value="KAJ8969301.1"/>
    <property type="molecule type" value="Genomic_DNA"/>
</dbReference>